<organism evidence="7 8">
    <name type="scientific">Symbiodinium microadriaticum</name>
    <name type="common">Dinoflagellate</name>
    <name type="synonym">Zooxanthella microadriatica</name>
    <dbReference type="NCBI Taxonomy" id="2951"/>
    <lineage>
        <taxon>Eukaryota</taxon>
        <taxon>Sar</taxon>
        <taxon>Alveolata</taxon>
        <taxon>Dinophyceae</taxon>
        <taxon>Suessiales</taxon>
        <taxon>Symbiodiniaceae</taxon>
        <taxon>Symbiodinium</taxon>
    </lineage>
</organism>
<dbReference type="InterPro" id="IPR011990">
    <property type="entry name" value="TPR-like_helical_dom_sf"/>
</dbReference>
<evidence type="ECO:0000256" key="6">
    <source>
        <dbReference type="SAM" id="Phobius"/>
    </source>
</evidence>
<feature type="compositionally biased region" description="Basic and acidic residues" evidence="5">
    <location>
        <begin position="749"/>
        <end position="767"/>
    </location>
</feature>
<dbReference type="EMBL" id="LSRX01000217">
    <property type="protein sequence ID" value="OLQ04163.1"/>
    <property type="molecule type" value="Genomic_DNA"/>
</dbReference>
<evidence type="ECO:0008006" key="9">
    <source>
        <dbReference type="Google" id="ProtNLM"/>
    </source>
</evidence>
<dbReference type="Pfam" id="PF12796">
    <property type="entry name" value="Ank_2"/>
    <property type="match status" value="1"/>
</dbReference>
<evidence type="ECO:0000313" key="8">
    <source>
        <dbReference type="Proteomes" id="UP000186817"/>
    </source>
</evidence>
<accession>A0A1Q9E9R8</accession>
<keyword evidence="6" id="KW-0812">Transmembrane</keyword>
<feature type="compositionally biased region" description="Basic and acidic residues" evidence="5">
    <location>
        <begin position="778"/>
        <end position="827"/>
    </location>
</feature>
<feature type="repeat" description="ANK" evidence="3">
    <location>
        <begin position="1389"/>
        <end position="1424"/>
    </location>
</feature>
<dbReference type="OrthoDB" id="444405at2759"/>
<proteinExistence type="predicted"/>
<evidence type="ECO:0000256" key="4">
    <source>
        <dbReference type="SAM" id="Coils"/>
    </source>
</evidence>
<feature type="compositionally biased region" description="Basic and acidic residues" evidence="5">
    <location>
        <begin position="1016"/>
        <end position="1044"/>
    </location>
</feature>
<feature type="coiled-coil region" evidence="4">
    <location>
        <begin position="88"/>
        <end position="164"/>
    </location>
</feature>
<dbReference type="OMA" id="WMERNIN"/>
<dbReference type="GO" id="GO:0005634">
    <property type="term" value="C:nucleus"/>
    <property type="evidence" value="ECO:0007669"/>
    <property type="project" value="TreeGrafter"/>
</dbReference>
<keyword evidence="6" id="KW-1133">Transmembrane helix</keyword>
<dbReference type="SMART" id="SM00248">
    <property type="entry name" value="ANK"/>
    <property type="match status" value="7"/>
</dbReference>
<dbReference type="InterPro" id="IPR036770">
    <property type="entry name" value="Ankyrin_rpt-contain_sf"/>
</dbReference>
<feature type="coiled-coil region" evidence="4">
    <location>
        <begin position="890"/>
        <end position="959"/>
    </location>
</feature>
<dbReference type="InterPro" id="IPR050663">
    <property type="entry name" value="Ankyrin-SOCS_Box"/>
</dbReference>
<dbReference type="Gene3D" id="1.25.40.20">
    <property type="entry name" value="Ankyrin repeat-containing domain"/>
    <property type="match status" value="3"/>
</dbReference>
<dbReference type="GO" id="GO:0000976">
    <property type="term" value="F:transcription cis-regulatory region binding"/>
    <property type="evidence" value="ECO:0007669"/>
    <property type="project" value="TreeGrafter"/>
</dbReference>
<dbReference type="PANTHER" id="PTHR24193:SF121">
    <property type="entry name" value="ADA2A-CONTAINING COMPLEX COMPONENT 3, ISOFORM D"/>
    <property type="match status" value="1"/>
</dbReference>
<dbReference type="Pfam" id="PF13637">
    <property type="entry name" value="Ank_4"/>
    <property type="match status" value="1"/>
</dbReference>
<dbReference type="SUPFAM" id="SSF48403">
    <property type="entry name" value="Ankyrin repeat"/>
    <property type="match status" value="1"/>
</dbReference>
<evidence type="ECO:0000256" key="5">
    <source>
        <dbReference type="SAM" id="MobiDB-lite"/>
    </source>
</evidence>
<feature type="compositionally biased region" description="Low complexity" evidence="5">
    <location>
        <begin position="768"/>
        <end position="777"/>
    </location>
</feature>
<reference evidence="7 8" key="1">
    <citation type="submission" date="2016-02" db="EMBL/GenBank/DDBJ databases">
        <title>Genome analysis of coral dinoflagellate symbionts highlights evolutionary adaptations to a symbiotic lifestyle.</title>
        <authorList>
            <person name="Aranda M."/>
            <person name="Li Y."/>
            <person name="Liew Y.J."/>
            <person name="Baumgarten S."/>
            <person name="Simakov O."/>
            <person name="Wilson M."/>
            <person name="Piel J."/>
            <person name="Ashoor H."/>
            <person name="Bougouffa S."/>
            <person name="Bajic V.B."/>
            <person name="Ryu T."/>
            <person name="Ravasi T."/>
            <person name="Bayer T."/>
            <person name="Micklem G."/>
            <person name="Kim H."/>
            <person name="Bhak J."/>
            <person name="Lajeunesse T.C."/>
            <person name="Voolstra C.R."/>
        </authorList>
    </citation>
    <scope>NUCLEOTIDE SEQUENCE [LARGE SCALE GENOMIC DNA]</scope>
    <source>
        <strain evidence="7 8">CCMP2467</strain>
    </source>
</reference>
<dbReference type="Pfam" id="PF00023">
    <property type="entry name" value="Ank"/>
    <property type="match status" value="1"/>
</dbReference>
<keyword evidence="8" id="KW-1185">Reference proteome</keyword>
<comment type="caution">
    <text evidence="7">The sequence shown here is derived from an EMBL/GenBank/DDBJ whole genome shotgun (WGS) entry which is preliminary data.</text>
</comment>
<keyword evidence="1" id="KW-0677">Repeat</keyword>
<dbReference type="PROSITE" id="PS50297">
    <property type="entry name" value="ANK_REP_REGION"/>
    <property type="match status" value="1"/>
</dbReference>
<dbReference type="InterPro" id="IPR002110">
    <property type="entry name" value="Ankyrin_rpt"/>
</dbReference>
<feature type="region of interest" description="Disordered" evidence="5">
    <location>
        <begin position="749"/>
        <end position="828"/>
    </location>
</feature>
<feature type="coiled-coil region" evidence="4">
    <location>
        <begin position="1063"/>
        <end position="1202"/>
    </location>
</feature>
<feature type="repeat" description="ANK" evidence="3">
    <location>
        <begin position="1848"/>
        <end position="1880"/>
    </location>
</feature>
<evidence type="ECO:0000313" key="7">
    <source>
        <dbReference type="EMBL" id="OLQ04163.1"/>
    </source>
</evidence>
<keyword evidence="2 3" id="KW-0040">ANK repeat</keyword>
<feature type="region of interest" description="Disordered" evidence="5">
    <location>
        <begin position="1016"/>
        <end position="1053"/>
    </location>
</feature>
<evidence type="ECO:0000256" key="2">
    <source>
        <dbReference type="ARBA" id="ARBA00023043"/>
    </source>
</evidence>
<feature type="coiled-coil region" evidence="4">
    <location>
        <begin position="24"/>
        <end position="55"/>
    </location>
</feature>
<dbReference type="Gene3D" id="1.25.40.10">
    <property type="entry name" value="Tetratricopeptide repeat domain"/>
    <property type="match status" value="2"/>
</dbReference>
<evidence type="ECO:0000256" key="3">
    <source>
        <dbReference type="PROSITE-ProRule" id="PRU00023"/>
    </source>
</evidence>
<keyword evidence="6" id="KW-0472">Membrane</keyword>
<dbReference type="Proteomes" id="UP000186817">
    <property type="component" value="Unassembled WGS sequence"/>
</dbReference>
<dbReference type="PROSITE" id="PS50088">
    <property type="entry name" value="ANK_REPEAT"/>
    <property type="match status" value="2"/>
</dbReference>
<dbReference type="GO" id="GO:0045944">
    <property type="term" value="P:positive regulation of transcription by RNA polymerase II"/>
    <property type="evidence" value="ECO:0007669"/>
    <property type="project" value="TreeGrafter"/>
</dbReference>
<protein>
    <recommendedName>
        <fullName evidence="9">Pentatricopeptide repeat-containing protein, chloroplastic</fullName>
    </recommendedName>
</protein>
<keyword evidence="4" id="KW-0175">Coiled coil</keyword>
<feature type="coiled-coil region" evidence="4">
    <location>
        <begin position="239"/>
        <end position="273"/>
    </location>
</feature>
<feature type="region of interest" description="Disordered" evidence="5">
    <location>
        <begin position="842"/>
        <end position="864"/>
    </location>
</feature>
<name>A0A1Q9E9R8_SYMMI</name>
<feature type="transmembrane region" description="Helical" evidence="6">
    <location>
        <begin position="1922"/>
        <end position="1940"/>
    </location>
</feature>
<evidence type="ECO:0000256" key="1">
    <source>
        <dbReference type="ARBA" id="ARBA00022737"/>
    </source>
</evidence>
<sequence>MWLQCPRKLVELLGVSELCQNGAIVVLHAEHEELKKQVESERLELLKVRSNLEMECERRLEEVRALADSVQEGRQRAIVAEEAANQRAKEAGFQVQVLQDRLREAEATLERERQQFRAAQESQAAAGADLRQLEENSRAVLADCRALQQKVRELELERAAFLEVQAKSEEERKAMMGRISQFEDEKSRDIESVLQHHREQWREAANRESEQMRASLEATHGRKLKDLERQAQARAAEPHPTLLKEMEDLRAERLRLQAERDSEQRARVEVEQRHAAAVSHGCLIASVLRCRLRRRWICRACVKAEKAELREDSLRKFRLLPKRWSKTTGDEPQTSWPLGASQARRMLLFENAAALGDEEWLQALLQAGVDVNGRNLFGQTALFLSSWYGHESAVAALISHGAEAFPAAGGVTPKQVAEAMNHHGVVEMLCNHFTASAGDAEASVADYFKASAHSKAAPQLLLPEPDMVGSWQFLESFPDDFLHMLDNLGHSLPVPETEMGRRAAERLFFCDAIGCIQEALTSLLRSAGFGDVHDGGETWLLEEASEVSDTPEAVKDAAMLREDQQRLQAAHAAEERAKEDVAANHNAVLADMERIKGDKLELEKDQAAEKQARLLAEQKHAAALEDARRLKADQEKLQADKLAEQQARAEAERRHQSVLKDMEQVRADHQRVTQEKEEEARLRAEAETRHAAVAKDMQKLQEDHSRLKADKDAEENAKLEVQRLHQEVLREKASGHGHLQELLEAERRAKEEMQQRHAAVEGDKQKMAQDQAKMQADQAREAQLRAQAEQKHEELARDLQKLREDQQRLQSDKDAESQAKAEAERRHAAVLQDMQKLTADKQKLEADHAAERQARQEAEKKHVEVLQDREKMSSDMHSLQRDKDAETTAKEEYARKHEAALKQLDLVKADQAKLRLDKESEARARADLEAKHQAVLREKEEIQAQHLKVQQDRDRLEALHGHVSRDHEEAHSKLRAAHEAELKHTKDSHLQLKAEWEGRHQDLLQELDKLRAEHRKLQQERDDERRGRERVHSDHQTALRDAESTKIQLDGLKARNAGDRASLDEANSRLRTLQAERDTLAADVTTLKKLKEEKAKAETDLREALNNQEAEVKLLQKKLEERDQEARQSEDKRRLQEEKLSSLLSQLAAEKKDAEELKQTLEQVRSEGLQIASRAEEIQNTSSDWQRKYEELIRQHQELKAATASIAKTKSDAEMRAHRMSLWADPMNFLAGLEEELLPGSNVDVVLQVRKAHKELEDNISNATEVHIKSINAQLEGAAVAESKGLPLRRGLTDYEKKTEIESERHTEQLRLDARLHDLKALQEEVALEHSLSESDQQKIKEYLQRDMKRCEEELEILKPTSALASVPDQLIEVLQAMAQDDMPERFEHGYSPMHWAAHRGRRDLVEFLRRLVDNGHSLLSSRDDQGRTPLFYAERAGRTGLAYHLRRVGGEADPFRPSSERPQVDSLPAAYQQVRGLSADPRHGTKVLQHISQGGRWWWATEMVEVMHSFRKEVNKFHFGVVLSACQKGTAWSQALGALAETEKTTISASSVISACREAGHWNLALCLASKMHSMRLQPSLVSLNAATSACEKTGLWRSAFWLLNSKAKTWSLKADTITYNAALSACEKAADWTAALELLSMMCFRSTKRSKISFGAVVSACEKAEQWPWATELLLSIMAENLQPHLRLCNGLLSAFGKGLQWQSSLGLVGRLQEFTLQPDTITFNAAIYACEQTQWLSSLSLLRSMACSRTRPSDITYNAAAASLAGHWLAALQCLTDMHVARLTVDALTQSAVIQACTSAQQGEIAIDMLTHMSHAWMSRMRLGEKGLVLRQVETRGWHSMKWKEDYTMLHWASSKGHKDLAMYLIGLNANPNDLDGKGRTPAACATEAGHMDLVAALQAQGIDSIFSSSPLSASSGPVAMSFGVIAIAVAIVVLVARNKSFWLRRWLVGGLVDWLVRRSFVRPFARSFVRTPLFPGNPLPPWPSVAGPSVAPNEEDTEVT</sequence>
<gene>
    <name evidence="7" type="ORF">AK812_SmicGene12770</name>
</gene>
<dbReference type="PANTHER" id="PTHR24193">
    <property type="entry name" value="ANKYRIN REPEAT PROTEIN"/>
    <property type="match status" value="1"/>
</dbReference>